<evidence type="ECO:0000256" key="1">
    <source>
        <dbReference type="ARBA" id="ARBA00004141"/>
    </source>
</evidence>
<keyword evidence="6 10" id="KW-0472">Membrane</keyword>
<feature type="transmembrane region" description="Helical" evidence="10">
    <location>
        <begin position="208"/>
        <end position="226"/>
    </location>
</feature>
<feature type="transmembrane region" description="Helical" evidence="10">
    <location>
        <begin position="67"/>
        <end position="85"/>
    </location>
</feature>
<evidence type="ECO:0000256" key="3">
    <source>
        <dbReference type="ARBA" id="ARBA00022692"/>
    </source>
</evidence>
<dbReference type="Gene3D" id="1.10.3080.10">
    <property type="entry name" value="Clc chloride channel"/>
    <property type="match status" value="1"/>
</dbReference>
<evidence type="ECO:0000256" key="5">
    <source>
        <dbReference type="ARBA" id="ARBA00023065"/>
    </source>
</evidence>
<dbReference type="PRINTS" id="PR00762">
    <property type="entry name" value="CLCHANNEL"/>
</dbReference>
<dbReference type="GeneID" id="300132860"/>
<dbReference type="CDD" id="cd01034">
    <property type="entry name" value="EriC_like"/>
    <property type="match status" value="1"/>
</dbReference>
<feature type="transmembrane region" description="Helical" evidence="10">
    <location>
        <begin position="246"/>
        <end position="267"/>
    </location>
</feature>
<evidence type="ECO:0000256" key="8">
    <source>
        <dbReference type="ARBA" id="ARBA00023214"/>
    </source>
</evidence>
<protein>
    <submittedName>
        <fullName evidence="11">Chloride channel, voltage gated family protein</fullName>
    </submittedName>
</protein>
<accession>A0A379ARB8</accession>
<feature type="transmembrane region" description="Helical" evidence="10">
    <location>
        <begin position="114"/>
        <end position="135"/>
    </location>
</feature>
<dbReference type="Proteomes" id="UP000255098">
    <property type="component" value="Unassembled WGS sequence"/>
</dbReference>
<dbReference type="Pfam" id="PF00654">
    <property type="entry name" value="Voltage_CLC"/>
    <property type="match status" value="1"/>
</dbReference>
<evidence type="ECO:0000256" key="2">
    <source>
        <dbReference type="ARBA" id="ARBA00022448"/>
    </source>
</evidence>
<dbReference type="InterPro" id="IPR014743">
    <property type="entry name" value="Cl-channel_core"/>
</dbReference>
<dbReference type="GO" id="GO:0005254">
    <property type="term" value="F:chloride channel activity"/>
    <property type="evidence" value="ECO:0007669"/>
    <property type="project" value="UniProtKB-KW"/>
</dbReference>
<evidence type="ECO:0000256" key="9">
    <source>
        <dbReference type="ARBA" id="ARBA00023303"/>
    </source>
</evidence>
<dbReference type="RefSeq" id="WP_115248973.1">
    <property type="nucleotide sequence ID" value="NZ_UGSP01000001.1"/>
</dbReference>
<keyword evidence="3 10" id="KW-0812">Transmembrane</keyword>
<comment type="subcellular location">
    <subcellularLocation>
        <location evidence="1">Membrane</location>
        <topology evidence="1">Multi-pass membrane protein</topology>
    </subcellularLocation>
</comment>
<keyword evidence="8" id="KW-0868">Chloride</keyword>
<organism evidence="11 12">
    <name type="scientific">Avibacterium avium</name>
    <name type="common">Pasteurella avium</name>
    <dbReference type="NCBI Taxonomy" id="751"/>
    <lineage>
        <taxon>Bacteria</taxon>
        <taxon>Pseudomonadati</taxon>
        <taxon>Pseudomonadota</taxon>
        <taxon>Gammaproteobacteria</taxon>
        <taxon>Pasteurellales</taxon>
        <taxon>Pasteurellaceae</taxon>
        <taxon>Avibacterium</taxon>
    </lineage>
</organism>
<evidence type="ECO:0000256" key="6">
    <source>
        <dbReference type="ARBA" id="ARBA00023136"/>
    </source>
</evidence>
<keyword evidence="5" id="KW-0406">Ion transport</keyword>
<dbReference type="GO" id="GO:0034707">
    <property type="term" value="C:chloride channel complex"/>
    <property type="evidence" value="ECO:0007669"/>
    <property type="project" value="UniProtKB-KW"/>
</dbReference>
<dbReference type="AlphaFoldDB" id="A0A379ARB8"/>
<dbReference type="InterPro" id="IPR050368">
    <property type="entry name" value="ClC-type_chloride_channel"/>
</dbReference>
<evidence type="ECO:0000256" key="7">
    <source>
        <dbReference type="ARBA" id="ARBA00023173"/>
    </source>
</evidence>
<dbReference type="PANTHER" id="PTHR43427">
    <property type="entry name" value="CHLORIDE CHANNEL PROTEIN CLC-E"/>
    <property type="match status" value="1"/>
</dbReference>
<keyword evidence="7" id="KW-0869">Chloride channel</keyword>
<evidence type="ECO:0000313" key="11">
    <source>
        <dbReference type="EMBL" id="SUB23633.1"/>
    </source>
</evidence>
<dbReference type="PANTHER" id="PTHR43427:SF6">
    <property type="entry name" value="CHLORIDE CHANNEL PROTEIN CLC-E"/>
    <property type="match status" value="1"/>
</dbReference>
<reference evidence="11 12" key="1">
    <citation type="submission" date="2018-06" db="EMBL/GenBank/DDBJ databases">
        <authorList>
            <consortium name="Pathogen Informatics"/>
            <person name="Doyle S."/>
        </authorList>
    </citation>
    <scope>NUCLEOTIDE SEQUENCE [LARGE SCALE GENOMIC DNA]</scope>
    <source>
        <strain evidence="12">NCTC 11297</strain>
    </source>
</reference>
<evidence type="ECO:0000256" key="10">
    <source>
        <dbReference type="SAM" id="Phobius"/>
    </source>
</evidence>
<keyword evidence="9" id="KW-0407">Ion channel</keyword>
<feature type="transmembrane region" description="Helical" evidence="10">
    <location>
        <begin position="378"/>
        <end position="404"/>
    </location>
</feature>
<feature type="transmembrane region" description="Helical" evidence="10">
    <location>
        <begin position="342"/>
        <end position="366"/>
    </location>
</feature>
<dbReference type="InterPro" id="IPR001807">
    <property type="entry name" value="ClC"/>
</dbReference>
<name>A0A379ARB8_AVIAV</name>
<evidence type="ECO:0000256" key="4">
    <source>
        <dbReference type="ARBA" id="ARBA00022989"/>
    </source>
</evidence>
<feature type="transmembrane region" description="Helical" evidence="10">
    <location>
        <begin position="173"/>
        <end position="196"/>
    </location>
</feature>
<feature type="transmembrane region" description="Helical" evidence="10">
    <location>
        <begin position="410"/>
        <end position="428"/>
    </location>
</feature>
<keyword evidence="2" id="KW-0813">Transport</keyword>
<keyword evidence="4 10" id="KW-1133">Transmembrane helix</keyword>
<dbReference type="EMBL" id="UGSP01000001">
    <property type="protein sequence ID" value="SUB23633.1"/>
    <property type="molecule type" value="Genomic_DNA"/>
</dbReference>
<feature type="transmembrane region" description="Helical" evidence="10">
    <location>
        <begin position="288"/>
        <end position="307"/>
    </location>
</feature>
<evidence type="ECO:0000313" key="12">
    <source>
        <dbReference type="Proteomes" id="UP000255098"/>
    </source>
</evidence>
<keyword evidence="12" id="KW-1185">Reference proteome</keyword>
<proteinExistence type="predicted"/>
<dbReference type="SUPFAM" id="SSF81340">
    <property type="entry name" value="Clc chloride channel"/>
    <property type="match status" value="1"/>
</dbReference>
<gene>
    <name evidence="11" type="primary">clcA</name>
    <name evidence="11" type="ORF">NCTC11297_00644</name>
</gene>
<sequence>MLKRFTQKIRHFIHRKLRQSYRISRKTIEFSCLLIGAALVSLFSLGFAKFADLALHWNAQWSAKYPYAVWLVLPLGLAFLAWFTAKYTPYVSGSGIPQVIASIDMPYSANKSKLIAFGQTLWKIPLTFLAMLFGASVGREGPSVQVGAAVMYAWGNVCRRHGLAFKGLNANELMATGAAGGLAAAFNAPLGGVIFAIEELGRGILLRWERRVLLGVLTAGFILVAIEGNNPYFPNYHGQTSVPHMFLWVILCGVVSGVLGGVFAWLLAKGVAGTAPAKMRGWIRRHPIYTAFILGLILAGLGTFTHGQTYGTGYEVVTKALDGQTVASEVGISKLFATVATYWTGTAGGIFTPALTTGAGIGVQVWSLTGEIVDQRLLVLLCMAAFLTGATQSPVTASVIVMEMTASEPVLFWLLICSLIASIISRQFNAKPFYHFAAGRFRQRIQEEAKQQEAIKQDAVKQEVTKQAVQEENK</sequence>